<dbReference type="Proteomes" id="UP000617951">
    <property type="component" value="Unassembled WGS sequence"/>
</dbReference>
<dbReference type="SUPFAM" id="SSF51658">
    <property type="entry name" value="Xylose isomerase-like"/>
    <property type="match status" value="1"/>
</dbReference>
<reference evidence="2" key="1">
    <citation type="submission" date="2020-08" db="EMBL/GenBank/DDBJ databases">
        <title>Genome public.</title>
        <authorList>
            <person name="Liu C."/>
            <person name="Sun Q."/>
        </authorList>
    </citation>
    <scope>NUCLEOTIDE SEQUENCE</scope>
    <source>
        <strain evidence="2">NSJ-63</strain>
    </source>
</reference>
<keyword evidence="2" id="KW-0413">Isomerase</keyword>
<dbReference type="EMBL" id="JACRSS010000001">
    <property type="protein sequence ID" value="MBC8537670.1"/>
    <property type="molecule type" value="Genomic_DNA"/>
</dbReference>
<organism evidence="2 3">
    <name type="scientific">Guopingia tenuis</name>
    <dbReference type="NCBI Taxonomy" id="2763656"/>
    <lineage>
        <taxon>Bacteria</taxon>
        <taxon>Bacillati</taxon>
        <taxon>Bacillota</taxon>
        <taxon>Clostridia</taxon>
        <taxon>Christensenellales</taxon>
        <taxon>Christensenellaceae</taxon>
        <taxon>Guopingia</taxon>
    </lineage>
</organism>
<proteinExistence type="predicted"/>
<gene>
    <name evidence="2" type="ORF">H8693_01835</name>
</gene>
<sequence length="282" mass="31839">MKIGIHTYAWGSHFGNDTLYIIDRCKEIGLDFIEFPLMEIDKFDPAAVKDRLDGAIEPTCSTIIPNPQWDIGSSDPEKRKLGLDFLKECIDKTAAVGATMFSGMGYVLPNKPVPPGPASEMEWEYCTAAMKQVAKYAQDFGITVGIEPASRFANHLVNTADQALKFVRMVDEPNVIIHFDSFHMCYEERNFGDAIRKVGDKLGYFHLCGNDRGRPGYDDIINWDEVFEAFKEVGFDGYAGFEGFDMTCDSIYRDIIGDPVQFAKDSLEFTLEMMDKYGFRRG</sequence>
<evidence type="ECO:0000313" key="2">
    <source>
        <dbReference type="EMBL" id="MBC8537670.1"/>
    </source>
</evidence>
<evidence type="ECO:0000313" key="3">
    <source>
        <dbReference type="Proteomes" id="UP000617951"/>
    </source>
</evidence>
<name>A0A926DEY7_9FIRM</name>
<comment type="caution">
    <text evidence="2">The sequence shown here is derived from an EMBL/GenBank/DDBJ whole genome shotgun (WGS) entry which is preliminary data.</text>
</comment>
<dbReference type="Pfam" id="PF01261">
    <property type="entry name" value="AP_endonuc_2"/>
    <property type="match status" value="1"/>
</dbReference>
<evidence type="ECO:0000259" key="1">
    <source>
        <dbReference type="Pfam" id="PF01261"/>
    </source>
</evidence>
<dbReference type="InterPro" id="IPR036237">
    <property type="entry name" value="Xyl_isomerase-like_sf"/>
</dbReference>
<protein>
    <submittedName>
        <fullName evidence="2">Sugar phosphate isomerase/epimerase</fullName>
    </submittedName>
</protein>
<dbReference type="RefSeq" id="WP_249279550.1">
    <property type="nucleotide sequence ID" value="NZ_JACRSS010000001.1"/>
</dbReference>
<dbReference type="Gene3D" id="3.20.20.150">
    <property type="entry name" value="Divalent-metal-dependent TIM barrel enzymes"/>
    <property type="match status" value="1"/>
</dbReference>
<feature type="domain" description="Xylose isomerase-like TIM barrel" evidence="1">
    <location>
        <begin position="22"/>
        <end position="269"/>
    </location>
</feature>
<dbReference type="GO" id="GO:0016853">
    <property type="term" value="F:isomerase activity"/>
    <property type="evidence" value="ECO:0007669"/>
    <property type="project" value="UniProtKB-KW"/>
</dbReference>
<dbReference type="InterPro" id="IPR013022">
    <property type="entry name" value="Xyl_isomerase-like_TIM-brl"/>
</dbReference>
<dbReference type="PANTHER" id="PTHR12110:SF41">
    <property type="entry name" value="INOSOSE DEHYDRATASE"/>
    <property type="match status" value="1"/>
</dbReference>
<accession>A0A926DEY7</accession>
<dbReference type="PANTHER" id="PTHR12110">
    <property type="entry name" value="HYDROXYPYRUVATE ISOMERASE"/>
    <property type="match status" value="1"/>
</dbReference>
<keyword evidence="3" id="KW-1185">Reference proteome</keyword>
<dbReference type="InterPro" id="IPR050312">
    <property type="entry name" value="IolE/XylAMocC-like"/>
</dbReference>
<dbReference type="AlphaFoldDB" id="A0A926DEY7"/>